<accession>A0A455T1Q5</accession>
<reference evidence="1" key="1">
    <citation type="submission" date="2018-12" db="EMBL/GenBank/DDBJ databases">
        <title>Novel natural products biosynthetic potential of the class Ktedonobacteria.</title>
        <authorList>
            <person name="Zheng Y."/>
            <person name="Saitou A."/>
            <person name="Wang C.M."/>
            <person name="Toyoda A."/>
            <person name="Minakuchi Y."/>
            <person name="Sekiguchi Y."/>
            <person name="Ueda K."/>
            <person name="Takano H."/>
            <person name="Sakai Y."/>
            <person name="Yokota A."/>
            <person name="Yabe S."/>
        </authorList>
    </citation>
    <scope>NUCLEOTIDE SEQUENCE</scope>
    <source>
        <strain evidence="1">A3-2</strain>
    </source>
</reference>
<dbReference type="EMBL" id="AP019377">
    <property type="protein sequence ID" value="BBH93736.1"/>
    <property type="molecule type" value="Genomic_DNA"/>
</dbReference>
<dbReference type="AlphaFoldDB" id="A0A455T1Q5"/>
<evidence type="ECO:0000313" key="1">
    <source>
        <dbReference type="EMBL" id="BBH93736.1"/>
    </source>
</evidence>
<organism evidence="1">
    <name type="scientific">Thermogemmatispora argillosa</name>
    <dbReference type="NCBI Taxonomy" id="2045280"/>
    <lineage>
        <taxon>Bacteria</taxon>
        <taxon>Bacillati</taxon>
        <taxon>Chloroflexota</taxon>
        <taxon>Ktedonobacteria</taxon>
        <taxon>Thermogemmatisporales</taxon>
        <taxon>Thermogemmatisporaceae</taxon>
        <taxon>Thermogemmatispora</taxon>
    </lineage>
</organism>
<name>A0A455T1Q5_9CHLR</name>
<protein>
    <submittedName>
        <fullName evidence="1">Uncharacterized protein</fullName>
    </submittedName>
</protein>
<gene>
    <name evidence="1" type="ORF">KTA_19350</name>
</gene>
<sequence>MVDLGGLVAVPYNREQRGREAGSDRLWCLRPEGAEQSSFSSSDQQGWLKLRFVERCYGLLPQTLRDMLRQGQ</sequence>
<proteinExistence type="predicted"/>